<gene>
    <name evidence="1" type="ORF">HC235_08485</name>
</gene>
<dbReference type="PANTHER" id="PTHR14202:SF0">
    <property type="entry name" value="RNA-BINDING PROTEIN RO60"/>
    <property type="match status" value="1"/>
</dbReference>
<dbReference type="EMBL" id="JAAVJF010000004">
    <property type="protein sequence ID" value="NYR15964.1"/>
    <property type="molecule type" value="Genomic_DNA"/>
</dbReference>
<reference evidence="1 2" key="1">
    <citation type="journal article" date="2020" name="Nat. Commun.">
        <title>The structures of two archaeal type IV pili illuminate evolutionary relationships.</title>
        <authorList>
            <person name="Wang F."/>
            <person name="Baquero D.P."/>
            <person name="Su Z."/>
            <person name="Beltran L.C."/>
            <person name="Prangishvili D."/>
            <person name="Krupovic M."/>
            <person name="Egelman E.H."/>
        </authorList>
    </citation>
    <scope>NUCLEOTIDE SEQUENCE [LARGE SCALE GENOMIC DNA]</scope>
    <source>
        <strain evidence="1 2">2GA</strain>
    </source>
</reference>
<protein>
    <submittedName>
        <fullName evidence="1">VWA domain-containing protein</fullName>
    </submittedName>
</protein>
<dbReference type="AlphaFoldDB" id="A0A7L4PBH1"/>
<dbReference type="PANTHER" id="PTHR14202">
    <property type="entry name" value="60 KDA RIBONUCLEOPROTEIN SSA/RO"/>
    <property type="match status" value="1"/>
</dbReference>
<dbReference type="GO" id="GO:0003723">
    <property type="term" value="F:RNA binding"/>
    <property type="evidence" value="ECO:0007669"/>
    <property type="project" value="InterPro"/>
</dbReference>
<dbReference type="SUPFAM" id="SSF53300">
    <property type="entry name" value="vWA-like"/>
    <property type="match status" value="1"/>
</dbReference>
<dbReference type="Gene3D" id="3.40.50.410">
    <property type="entry name" value="von Willebrand factor, type A domain"/>
    <property type="match status" value="1"/>
</dbReference>
<dbReference type="RefSeq" id="WP_011901548.1">
    <property type="nucleotide sequence ID" value="NZ_JAAVJF010000004.1"/>
</dbReference>
<dbReference type="GO" id="GO:1990904">
    <property type="term" value="C:ribonucleoprotein complex"/>
    <property type="evidence" value="ECO:0007669"/>
    <property type="project" value="TreeGrafter"/>
</dbReference>
<keyword evidence="2" id="KW-1185">Reference proteome</keyword>
<dbReference type="Pfam" id="PF05762">
    <property type="entry name" value="VWA_CoxE"/>
    <property type="match status" value="1"/>
</dbReference>
<dbReference type="OMA" id="HYRSPIF"/>
<proteinExistence type="predicted"/>
<evidence type="ECO:0000313" key="2">
    <source>
        <dbReference type="Proteomes" id="UP000554766"/>
    </source>
</evidence>
<dbReference type="InterPro" id="IPR036465">
    <property type="entry name" value="vWFA_dom_sf"/>
</dbReference>
<dbReference type="GeneID" id="5054948"/>
<comment type="caution">
    <text evidence="1">The sequence shown here is derived from an EMBL/GenBank/DDBJ whole genome shotgun (WGS) entry which is preliminary data.</text>
</comment>
<evidence type="ECO:0000313" key="1">
    <source>
        <dbReference type="EMBL" id="NYR15964.1"/>
    </source>
</evidence>
<organism evidence="1 2">
    <name type="scientific">Pyrobaculum arsenaticum</name>
    <dbReference type="NCBI Taxonomy" id="121277"/>
    <lineage>
        <taxon>Archaea</taxon>
        <taxon>Thermoproteota</taxon>
        <taxon>Thermoprotei</taxon>
        <taxon>Thermoproteales</taxon>
        <taxon>Thermoproteaceae</taxon>
        <taxon>Pyrobaculum</taxon>
    </lineage>
</organism>
<accession>A0A7L4PBH1</accession>
<dbReference type="Proteomes" id="UP000554766">
    <property type="component" value="Unassembled WGS sequence"/>
</dbReference>
<name>A0A7L4PBH1_9CREN</name>
<dbReference type="InterPro" id="IPR008912">
    <property type="entry name" value="Uncharacterised_CoxE"/>
</dbReference>
<sequence length="403" mass="43888">MGLLLNVDYGDALVRARALRVLRASGVRAVGVEEAVDAYYVHYRSPIFGGRASSPVWERFLMAYVKSQYYGAVSAVSRLNHKASLEAAVRLLKAFESYLRYLDSYGRAWFGRGAREAWAVAMKQIRRHLGDPADVVELYRLFKRLGEVLGRGRSDSPGALALSVASDPRRVRLSRILAKALALSSRLGALLDGVWGLGEEEERAYGSLHRLRRAALYAKALALGAPPLFLHKAASAELPVYRQVGGGDKGIYLLVDKSGSMYGALGGVEKIAVAAAYAIAVLRRFTNVVIRFFDVEVYDPVSDVERLVDVLTRVAASGGTDITQAVEAAVEDAERRRLRGYVLAVVTDGEDDRLNPVAVREARAVFRDVVFVLLGAQKPPPHARAVRISPNDLRLAGAASAVI</sequence>
<dbReference type="InterPro" id="IPR040322">
    <property type="entry name" value="TROVE2"/>
</dbReference>